<gene>
    <name evidence="2" type="ORF">CEXT_203061</name>
</gene>
<evidence type="ECO:0000313" key="2">
    <source>
        <dbReference type="EMBL" id="GIX68100.1"/>
    </source>
</evidence>
<proteinExistence type="predicted"/>
<comment type="caution">
    <text evidence="2">The sequence shown here is derived from an EMBL/GenBank/DDBJ whole genome shotgun (WGS) entry which is preliminary data.</text>
</comment>
<evidence type="ECO:0000313" key="3">
    <source>
        <dbReference type="Proteomes" id="UP001054945"/>
    </source>
</evidence>
<dbReference type="AlphaFoldDB" id="A0AAV4M8E5"/>
<evidence type="ECO:0000256" key="1">
    <source>
        <dbReference type="SAM" id="MobiDB-lite"/>
    </source>
</evidence>
<feature type="compositionally biased region" description="Low complexity" evidence="1">
    <location>
        <begin position="16"/>
        <end position="25"/>
    </location>
</feature>
<sequence>MGIPQSVSSKNPSKTSGRSSLPSSISSHFLRRVYYRRPPPPPPPPQERSCRHVSWWAGRNHLQGEGGGDFPLSAASGGSWRILVSPQYPYSPPSL</sequence>
<dbReference type="Proteomes" id="UP001054945">
    <property type="component" value="Unassembled WGS sequence"/>
</dbReference>
<protein>
    <submittedName>
        <fullName evidence="2">Uncharacterized protein</fullName>
    </submittedName>
</protein>
<feature type="region of interest" description="Disordered" evidence="1">
    <location>
        <begin position="1"/>
        <end position="25"/>
    </location>
</feature>
<accession>A0AAV4M8E5</accession>
<keyword evidence="3" id="KW-1185">Reference proteome</keyword>
<dbReference type="EMBL" id="BPLR01019460">
    <property type="protein sequence ID" value="GIX68100.1"/>
    <property type="molecule type" value="Genomic_DNA"/>
</dbReference>
<feature type="compositionally biased region" description="Polar residues" evidence="1">
    <location>
        <begin position="1"/>
        <end position="15"/>
    </location>
</feature>
<name>A0AAV4M8E5_CAEEX</name>
<organism evidence="2 3">
    <name type="scientific">Caerostris extrusa</name>
    <name type="common">Bark spider</name>
    <name type="synonym">Caerostris bankana</name>
    <dbReference type="NCBI Taxonomy" id="172846"/>
    <lineage>
        <taxon>Eukaryota</taxon>
        <taxon>Metazoa</taxon>
        <taxon>Ecdysozoa</taxon>
        <taxon>Arthropoda</taxon>
        <taxon>Chelicerata</taxon>
        <taxon>Arachnida</taxon>
        <taxon>Araneae</taxon>
        <taxon>Araneomorphae</taxon>
        <taxon>Entelegynae</taxon>
        <taxon>Araneoidea</taxon>
        <taxon>Araneidae</taxon>
        <taxon>Caerostris</taxon>
    </lineage>
</organism>
<reference evidence="2 3" key="1">
    <citation type="submission" date="2021-06" db="EMBL/GenBank/DDBJ databases">
        <title>Caerostris extrusa draft genome.</title>
        <authorList>
            <person name="Kono N."/>
            <person name="Arakawa K."/>
        </authorList>
    </citation>
    <scope>NUCLEOTIDE SEQUENCE [LARGE SCALE GENOMIC DNA]</scope>
</reference>